<dbReference type="EMBL" id="NCSJ02000161">
    <property type="protein sequence ID" value="RFU28493.1"/>
    <property type="molecule type" value="Genomic_DNA"/>
</dbReference>
<evidence type="ECO:0000313" key="4">
    <source>
        <dbReference type="EMBL" id="RFU28493.1"/>
    </source>
</evidence>
<dbReference type="PANTHER" id="PTHR43720">
    <property type="entry name" value="2-AMINOMUCONIC SEMIALDEHYDE DEHYDROGENASE"/>
    <property type="match status" value="1"/>
</dbReference>
<dbReference type="SUPFAM" id="SSF53720">
    <property type="entry name" value="ALDH-like"/>
    <property type="match status" value="1"/>
</dbReference>
<name>A0A3E2H5Z5_SCYLI</name>
<feature type="non-terminal residue" evidence="4">
    <location>
        <position position="1"/>
    </location>
</feature>
<keyword evidence="5" id="KW-1185">Reference proteome</keyword>
<dbReference type="GO" id="GO:0016620">
    <property type="term" value="F:oxidoreductase activity, acting on the aldehyde or oxo group of donors, NAD or NADP as acceptor"/>
    <property type="evidence" value="ECO:0007669"/>
    <property type="project" value="TreeGrafter"/>
</dbReference>
<dbReference type="OMA" id="KANYATA"/>
<dbReference type="Gene3D" id="3.40.605.10">
    <property type="entry name" value="Aldehyde Dehydrogenase, Chain A, domain 1"/>
    <property type="match status" value="1"/>
</dbReference>
<evidence type="ECO:0000259" key="3">
    <source>
        <dbReference type="Pfam" id="PF00171"/>
    </source>
</evidence>
<dbReference type="InterPro" id="IPR015590">
    <property type="entry name" value="Aldehyde_DH_dom"/>
</dbReference>
<organism evidence="4 5">
    <name type="scientific">Scytalidium lignicola</name>
    <name type="common">Hyphomycete</name>
    <dbReference type="NCBI Taxonomy" id="5539"/>
    <lineage>
        <taxon>Eukaryota</taxon>
        <taxon>Fungi</taxon>
        <taxon>Dikarya</taxon>
        <taxon>Ascomycota</taxon>
        <taxon>Pezizomycotina</taxon>
        <taxon>Leotiomycetes</taxon>
        <taxon>Leotiomycetes incertae sedis</taxon>
        <taxon>Scytalidium</taxon>
    </lineage>
</organism>
<dbReference type="InterPro" id="IPR016162">
    <property type="entry name" value="Ald_DH_N"/>
</dbReference>
<keyword evidence="2" id="KW-0520">NAD</keyword>
<dbReference type="Pfam" id="PF00171">
    <property type="entry name" value="Aldedh"/>
    <property type="match status" value="1"/>
</dbReference>
<feature type="non-terminal residue" evidence="4">
    <location>
        <position position="99"/>
    </location>
</feature>
<feature type="domain" description="Aldehyde dehydrogenase" evidence="3">
    <location>
        <begin position="16"/>
        <end position="98"/>
    </location>
</feature>
<dbReference type="InterPro" id="IPR016161">
    <property type="entry name" value="Ald_DH/histidinol_DH"/>
</dbReference>
<comment type="caution">
    <text evidence="4">The sequence shown here is derived from an EMBL/GenBank/DDBJ whole genome shotgun (WGS) entry which is preliminary data.</text>
</comment>
<protein>
    <recommendedName>
        <fullName evidence="3">Aldehyde dehydrogenase domain-containing protein</fullName>
    </recommendedName>
</protein>
<evidence type="ECO:0000313" key="5">
    <source>
        <dbReference type="Proteomes" id="UP000258309"/>
    </source>
</evidence>
<dbReference type="PANTHER" id="PTHR43720:SF2">
    <property type="entry name" value="2-AMINOMUCONIC SEMIALDEHYDE DEHYDROGENASE"/>
    <property type="match status" value="1"/>
</dbReference>
<dbReference type="AlphaFoldDB" id="A0A3E2H5Z5"/>
<accession>A0A3E2H5Z5</accession>
<sequence>MTAEIETRLYIDGQFINARSGKLLAIYNPTTEENIVDVSEADKDDIDIAVRAASKAFPEWQVKSTFEREALFLKLAGLIERDRKEIAHLDAISMGMPTS</sequence>
<comment type="similarity">
    <text evidence="1">Belongs to the aldehyde dehydrogenase family.</text>
</comment>
<gene>
    <name evidence="4" type="ORF">B7463_g7825</name>
</gene>
<dbReference type="STRING" id="5539.A0A3E2H5Z5"/>
<evidence type="ECO:0000256" key="2">
    <source>
        <dbReference type="ARBA" id="ARBA00023027"/>
    </source>
</evidence>
<evidence type="ECO:0000256" key="1">
    <source>
        <dbReference type="ARBA" id="ARBA00009986"/>
    </source>
</evidence>
<proteinExistence type="inferred from homology"/>
<dbReference type="Proteomes" id="UP000258309">
    <property type="component" value="Unassembled WGS sequence"/>
</dbReference>
<reference evidence="4 5" key="1">
    <citation type="submission" date="2018-05" db="EMBL/GenBank/DDBJ databases">
        <title>Draft genome sequence of Scytalidium lignicola DSM 105466, a ubiquitous saprotrophic fungus.</title>
        <authorList>
            <person name="Buettner E."/>
            <person name="Gebauer A.M."/>
            <person name="Hofrichter M."/>
            <person name="Liers C."/>
            <person name="Kellner H."/>
        </authorList>
    </citation>
    <scope>NUCLEOTIDE SEQUENCE [LARGE SCALE GENOMIC DNA]</scope>
    <source>
        <strain evidence="4 5">DSM 105466</strain>
    </source>
</reference>
<dbReference type="OrthoDB" id="310895at2759"/>